<keyword evidence="4" id="KW-0472">Membrane</keyword>
<dbReference type="GO" id="GO:0050803">
    <property type="term" value="P:regulation of synapse structure or activity"/>
    <property type="evidence" value="ECO:0007669"/>
    <property type="project" value="TreeGrafter"/>
</dbReference>
<dbReference type="InterPro" id="IPR050382">
    <property type="entry name" value="MFS_Na/Anion_cotransporter"/>
</dbReference>
<accession>A0AAE1LHQ9</accession>
<reference evidence="6" key="2">
    <citation type="journal article" date="2023" name="BMC Genomics">
        <title>Pest status, molecular evolution, and epigenetic factors derived from the genome assembly of Frankliniella fusca, a thysanopteran phytovirus vector.</title>
        <authorList>
            <person name="Catto M.A."/>
            <person name="Labadie P.E."/>
            <person name="Jacobson A.L."/>
            <person name="Kennedy G.G."/>
            <person name="Srinivasan R."/>
            <person name="Hunt B.G."/>
        </authorList>
    </citation>
    <scope>NUCLEOTIDE SEQUENCE</scope>
    <source>
        <strain evidence="6">PL_HMW_Pooled</strain>
    </source>
</reference>
<dbReference type="PANTHER" id="PTHR11662:SF456">
    <property type="entry name" value="VESICULAR GLUTAMATE TRANSPORTER, ISOFORM A"/>
    <property type="match status" value="1"/>
</dbReference>
<feature type="non-terminal residue" evidence="6">
    <location>
        <position position="313"/>
    </location>
</feature>
<dbReference type="GO" id="GO:0035249">
    <property type="term" value="P:synaptic transmission, glutamatergic"/>
    <property type="evidence" value="ECO:0007669"/>
    <property type="project" value="TreeGrafter"/>
</dbReference>
<dbReference type="Gene3D" id="1.20.120.540">
    <property type="entry name" value="Voltage-gated potassium channels"/>
    <property type="match status" value="1"/>
</dbReference>
<dbReference type="SUPFAM" id="SSF103473">
    <property type="entry name" value="MFS general substrate transporter"/>
    <property type="match status" value="1"/>
</dbReference>
<evidence type="ECO:0000256" key="3">
    <source>
        <dbReference type="ARBA" id="ARBA00022989"/>
    </source>
</evidence>
<sequence length="313" mass="33995">MMEDSSLTQGSTPGPEESLRTGRRRALRCAAALIRAARAPLNGGITFHRSAVRLPRSRGTLKRNRAMRSAAFGALLCSAPRLKREKETNLPGLPVSRSARERAHVGGGDVRTEGYEELELPQKVGLGGGGWAETSLQEKSFGAGTPDSLPERERPPLRHIDKYVRAELPCLSKRYTVAVLTCVGFMISFGMRCNMAMAKLQFQKINVTDETEADHGLGVLNNVTSTAAHLPTGREMPHQKWSVATESMVDSSFFWGYLVTQVPGGFLASKYPATRIFGLAIVTSSVLNLLVPGATEIHPSVVILVRICQGLVE</sequence>
<dbReference type="InterPro" id="IPR011701">
    <property type="entry name" value="MFS"/>
</dbReference>
<evidence type="ECO:0000256" key="4">
    <source>
        <dbReference type="ARBA" id="ARBA00023136"/>
    </source>
</evidence>
<feature type="region of interest" description="Disordered" evidence="5">
    <location>
        <begin position="1"/>
        <end position="22"/>
    </location>
</feature>
<dbReference type="GO" id="GO:0030672">
    <property type="term" value="C:synaptic vesicle membrane"/>
    <property type="evidence" value="ECO:0007669"/>
    <property type="project" value="TreeGrafter"/>
</dbReference>
<dbReference type="EMBL" id="JAHWGI010001013">
    <property type="protein sequence ID" value="KAK3920646.1"/>
    <property type="molecule type" value="Genomic_DNA"/>
</dbReference>
<dbReference type="GO" id="GO:0005326">
    <property type="term" value="F:neurotransmitter transmembrane transporter activity"/>
    <property type="evidence" value="ECO:0007669"/>
    <property type="project" value="TreeGrafter"/>
</dbReference>
<organism evidence="6 7">
    <name type="scientific">Frankliniella fusca</name>
    <dbReference type="NCBI Taxonomy" id="407009"/>
    <lineage>
        <taxon>Eukaryota</taxon>
        <taxon>Metazoa</taxon>
        <taxon>Ecdysozoa</taxon>
        <taxon>Arthropoda</taxon>
        <taxon>Hexapoda</taxon>
        <taxon>Insecta</taxon>
        <taxon>Pterygota</taxon>
        <taxon>Neoptera</taxon>
        <taxon>Paraneoptera</taxon>
        <taxon>Thysanoptera</taxon>
        <taxon>Terebrantia</taxon>
        <taxon>Thripoidea</taxon>
        <taxon>Thripidae</taxon>
        <taxon>Frankliniella</taxon>
    </lineage>
</organism>
<evidence type="ECO:0000313" key="6">
    <source>
        <dbReference type="EMBL" id="KAK3920646.1"/>
    </source>
</evidence>
<keyword evidence="2" id="KW-0812">Transmembrane</keyword>
<evidence type="ECO:0000313" key="7">
    <source>
        <dbReference type="Proteomes" id="UP001219518"/>
    </source>
</evidence>
<dbReference type="Pfam" id="PF07690">
    <property type="entry name" value="MFS_1"/>
    <property type="match status" value="1"/>
</dbReference>
<gene>
    <name evidence="6" type="ORF">KUF71_009903</name>
</gene>
<dbReference type="GO" id="GO:0060076">
    <property type="term" value="C:excitatory synapse"/>
    <property type="evidence" value="ECO:0007669"/>
    <property type="project" value="TreeGrafter"/>
</dbReference>
<dbReference type="PANTHER" id="PTHR11662">
    <property type="entry name" value="SOLUTE CARRIER FAMILY 17"/>
    <property type="match status" value="1"/>
</dbReference>
<comment type="caution">
    <text evidence="6">The sequence shown here is derived from an EMBL/GenBank/DDBJ whole genome shotgun (WGS) entry which is preliminary data.</text>
</comment>
<evidence type="ECO:0000256" key="1">
    <source>
        <dbReference type="ARBA" id="ARBA00004141"/>
    </source>
</evidence>
<keyword evidence="3" id="KW-1133">Transmembrane helix</keyword>
<dbReference type="InterPro" id="IPR027378">
    <property type="entry name" value="Nucleotide_channel_N"/>
</dbReference>
<dbReference type="InterPro" id="IPR036259">
    <property type="entry name" value="MFS_trans_sf"/>
</dbReference>
<dbReference type="GO" id="GO:0098700">
    <property type="term" value="P:neurotransmitter loading into synaptic vesicle"/>
    <property type="evidence" value="ECO:0007669"/>
    <property type="project" value="TreeGrafter"/>
</dbReference>
<protein>
    <submittedName>
        <fullName evidence="6">Vesicular glutamate transporter 1</fullName>
    </submittedName>
</protein>
<evidence type="ECO:0000256" key="2">
    <source>
        <dbReference type="ARBA" id="ARBA00022692"/>
    </source>
</evidence>
<keyword evidence="7" id="KW-1185">Reference proteome</keyword>
<dbReference type="AlphaFoldDB" id="A0AAE1LHQ9"/>
<proteinExistence type="predicted"/>
<reference evidence="6" key="1">
    <citation type="submission" date="2021-07" db="EMBL/GenBank/DDBJ databases">
        <authorList>
            <person name="Catto M.A."/>
            <person name="Jacobson A."/>
            <person name="Kennedy G."/>
            <person name="Labadie P."/>
            <person name="Hunt B.G."/>
            <person name="Srinivasan R."/>
        </authorList>
    </citation>
    <scope>NUCLEOTIDE SEQUENCE</scope>
    <source>
        <strain evidence="6">PL_HMW_Pooled</strain>
        <tissue evidence="6">Head</tissue>
    </source>
</reference>
<dbReference type="Proteomes" id="UP001219518">
    <property type="component" value="Unassembled WGS sequence"/>
</dbReference>
<evidence type="ECO:0000256" key="5">
    <source>
        <dbReference type="SAM" id="MobiDB-lite"/>
    </source>
</evidence>
<name>A0AAE1LHQ9_9NEOP</name>
<feature type="compositionally biased region" description="Polar residues" evidence="5">
    <location>
        <begin position="1"/>
        <end position="12"/>
    </location>
</feature>
<comment type="subcellular location">
    <subcellularLocation>
        <location evidence="1">Membrane</location>
        <topology evidence="1">Multi-pass membrane protein</topology>
    </subcellularLocation>
</comment>
<dbReference type="GO" id="GO:0005313">
    <property type="term" value="F:L-glutamate transmembrane transporter activity"/>
    <property type="evidence" value="ECO:0007669"/>
    <property type="project" value="TreeGrafter"/>
</dbReference>